<protein>
    <submittedName>
        <fullName evidence="2">Uncharacterized protein</fullName>
    </submittedName>
</protein>
<dbReference type="EMBL" id="FNEG01000005">
    <property type="protein sequence ID" value="SDJ42209.1"/>
    <property type="molecule type" value="Genomic_DNA"/>
</dbReference>
<gene>
    <name evidence="2" type="ORF">NCTC13492_03070</name>
    <name evidence="1" type="ORF">SAMN05421542_3508</name>
</gene>
<dbReference type="InterPro" id="IPR058074">
    <property type="entry name" value="Bacteriocin-like"/>
</dbReference>
<dbReference type="AlphaFoldDB" id="A0A2X2WZ59"/>
<evidence type="ECO:0000313" key="3">
    <source>
        <dbReference type="Proteomes" id="UP000199426"/>
    </source>
</evidence>
<evidence type="ECO:0000313" key="1">
    <source>
        <dbReference type="EMBL" id="SDJ42209.1"/>
    </source>
</evidence>
<sequence length="67" mass="7200">MKNLKKLNRKALEELHGAGPSRCSGCPQNATFGNGPNDYSCETYHALPTYCKMCVIVSSDCMDGGVS</sequence>
<accession>A0A2X2WZ59</accession>
<keyword evidence="3" id="KW-1185">Reference proteome</keyword>
<dbReference type="RefSeq" id="WP_139166144.1">
    <property type="nucleotide sequence ID" value="NZ_FNEG01000005.1"/>
</dbReference>
<evidence type="ECO:0000313" key="4">
    <source>
        <dbReference type="Proteomes" id="UP000251670"/>
    </source>
</evidence>
<dbReference type="Proteomes" id="UP000199426">
    <property type="component" value="Unassembled WGS sequence"/>
</dbReference>
<reference evidence="2 4" key="2">
    <citation type="submission" date="2018-06" db="EMBL/GenBank/DDBJ databases">
        <authorList>
            <consortium name="Pathogen Informatics"/>
            <person name="Doyle S."/>
        </authorList>
    </citation>
    <scope>NUCLEOTIDE SEQUENCE [LARGE SCALE GENOMIC DNA]</scope>
    <source>
        <strain evidence="2 4">NCTC13492</strain>
    </source>
</reference>
<dbReference type="OrthoDB" id="1267951at2"/>
<dbReference type="NCBIfam" id="NF047798">
    <property type="entry name" value="leader_Chryseo"/>
    <property type="match status" value="1"/>
</dbReference>
<reference evidence="1 3" key="1">
    <citation type="submission" date="2016-10" db="EMBL/GenBank/DDBJ databases">
        <authorList>
            <person name="Varghese N."/>
            <person name="Submissions S."/>
        </authorList>
    </citation>
    <scope>NUCLEOTIDE SEQUENCE [LARGE SCALE GENOMIC DNA]</scope>
    <source>
        <strain evidence="1 3">DSM 19299</strain>
    </source>
</reference>
<dbReference type="Proteomes" id="UP000251670">
    <property type="component" value="Unassembled WGS sequence"/>
</dbReference>
<dbReference type="STRING" id="445960.SAMN05421542_3508"/>
<evidence type="ECO:0000313" key="2">
    <source>
        <dbReference type="EMBL" id="SQB46008.1"/>
    </source>
</evidence>
<name>A0A2X2WZ59_CHRJE</name>
<organism evidence="2 4">
    <name type="scientific">Chryseobacterium jejuense</name>
    <dbReference type="NCBI Taxonomy" id="445960"/>
    <lineage>
        <taxon>Bacteria</taxon>
        <taxon>Pseudomonadati</taxon>
        <taxon>Bacteroidota</taxon>
        <taxon>Flavobacteriia</taxon>
        <taxon>Flavobacteriales</taxon>
        <taxon>Weeksellaceae</taxon>
        <taxon>Chryseobacterium group</taxon>
        <taxon>Chryseobacterium</taxon>
    </lineage>
</organism>
<dbReference type="EMBL" id="UAWB01000012">
    <property type="protein sequence ID" value="SQB46008.1"/>
    <property type="molecule type" value="Genomic_DNA"/>
</dbReference>
<proteinExistence type="predicted"/>